<dbReference type="Proteomes" id="UP000234335">
    <property type="component" value="Unassembled WGS sequence"/>
</dbReference>
<dbReference type="Proteomes" id="UP000255124">
    <property type="component" value="Unassembled WGS sequence"/>
</dbReference>
<dbReference type="RefSeq" id="WP_101539854.1">
    <property type="nucleotide sequence ID" value="NZ_PKGS01000002.1"/>
</dbReference>
<gene>
    <name evidence="2" type="ORF">CYJ34_02935</name>
    <name evidence="3" type="ORF">NCTC9810_00383</name>
</gene>
<reference evidence="2 4" key="1">
    <citation type="submission" date="2017-12" db="EMBL/GenBank/DDBJ databases">
        <title>Phylogenetic diversity of female urinary microbiome.</title>
        <authorList>
            <person name="Thomas-White K."/>
            <person name="Wolfe A.J."/>
        </authorList>
    </citation>
    <scope>NUCLEOTIDE SEQUENCE [LARGE SCALE GENOMIC DNA]</scope>
    <source>
        <strain evidence="2 4">UMB0119</strain>
    </source>
</reference>
<dbReference type="CDD" id="cd10033">
    <property type="entry name" value="UDG_like"/>
    <property type="match status" value="1"/>
</dbReference>
<dbReference type="PANTHER" id="PTHR42160:SF1">
    <property type="entry name" value="URACIL-DNA GLYCOSYLASE SUPERFAMILY PROTEIN"/>
    <property type="match status" value="1"/>
</dbReference>
<evidence type="ECO:0000313" key="2">
    <source>
        <dbReference type="EMBL" id="PKZ16755.1"/>
    </source>
</evidence>
<evidence type="ECO:0000313" key="3">
    <source>
        <dbReference type="EMBL" id="SUU92062.1"/>
    </source>
</evidence>
<accession>A0A2I1M9D4</accession>
<dbReference type="InterPro" id="IPR005122">
    <property type="entry name" value="Uracil-DNA_glycosylase-like"/>
</dbReference>
<sequence length="191" mass="22470">MTFDKIIEEIKNDPRNEEYTKRAIDPIFQVDKDAKVLLIGQAPGRVVEETGISFNDKSGDKLRNWMGIDRDIFYSKEIAILPMDFYYPGKAKQGDLPPRKFIAEDYHQKILDQMPNIKLTILIGAYSQKYYLGKKRKKNLTQTVKNYKEYLPEYFPIVHPSPLNIGWLKKNPWFEEDNLPDLQKRIEQILS</sequence>
<evidence type="ECO:0000313" key="4">
    <source>
        <dbReference type="Proteomes" id="UP000234335"/>
    </source>
</evidence>
<evidence type="ECO:0000313" key="5">
    <source>
        <dbReference type="Proteomes" id="UP000255124"/>
    </source>
</evidence>
<dbReference type="SMART" id="SM00986">
    <property type="entry name" value="UDG"/>
    <property type="match status" value="1"/>
</dbReference>
<feature type="domain" description="Uracil-DNA glycosylase-like" evidence="1">
    <location>
        <begin position="27"/>
        <end position="183"/>
    </location>
</feature>
<dbReference type="Gene3D" id="3.40.470.10">
    <property type="entry name" value="Uracil-DNA glycosylase-like domain"/>
    <property type="match status" value="1"/>
</dbReference>
<organism evidence="2 4">
    <name type="scientific">Anaerococcus octavius</name>
    <dbReference type="NCBI Taxonomy" id="54007"/>
    <lineage>
        <taxon>Bacteria</taxon>
        <taxon>Bacillati</taxon>
        <taxon>Bacillota</taxon>
        <taxon>Tissierellia</taxon>
        <taxon>Tissierellales</taxon>
        <taxon>Peptoniphilaceae</taxon>
        <taxon>Anaerococcus</taxon>
    </lineage>
</organism>
<dbReference type="AlphaFoldDB" id="A0A2I1M9D4"/>
<dbReference type="SUPFAM" id="SSF52141">
    <property type="entry name" value="Uracil-DNA glycosylase-like"/>
    <property type="match status" value="1"/>
</dbReference>
<evidence type="ECO:0000259" key="1">
    <source>
        <dbReference type="SMART" id="SM00986"/>
    </source>
</evidence>
<reference evidence="3 5" key="2">
    <citation type="submission" date="2018-06" db="EMBL/GenBank/DDBJ databases">
        <authorList>
            <consortium name="Pathogen Informatics"/>
            <person name="Doyle S."/>
        </authorList>
    </citation>
    <scope>NUCLEOTIDE SEQUENCE [LARGE SCALE GENOMIC DNA]</scope>
    <source>
        <strain evidence="3 5">NCTC9810</strain>
    </source>
</reference>
<dbReference type="InterPro" id="IPR036895">
    <property type="entry name" value="Uracil-DNA_glycosylase-like_sf"/>
</dbReference>
<keyword evidence="4" id="KW-1185">Reference proteome</keyword>
<dbReference type="Pfam" id="PF03167">
    <property type="entry name" value="UDG"/>
    <property type="match status" value="1"/>
</dbReference>
<dbReference type="OrthoDB" id="9789139at2"/>
<dbReference type="EMBL" id="PKGS01000002">
    <property type="protein sequence ID" value="PKZ16755.1"/>
    <property type="molecule type" value="Genomic_DNA"/>
</dbReference>
<dbReference type="SMART" id="SM00987">
    <property type="entry name" value="UreE_C"/>
    <property type="match status" value="1"/>
</dbReference>
<dbReference type="EMBL" id="UFTA01000002">
    <property type="protein sequence ID" value="SUU92062.1"/>
    <property type="molecule type" value="Genomic_DNA"/>
</dbReference>
<protein>
    <submittedName>
        <fullName evidence="3">Uracil DNA glycosylase superfamily</fullName>
    </submittedName>
    <submittedName>
        <fullName evidence="2">Uracil-DNA glycosylase</fullName>
    </submittedName>
</protein>
<dbReference type="InterPro" id="IPR047124">
    <property type="entry name" value="HI_0220.2"/>
</dbReference>
<dbReference type="PANTHER" id="PTHR42160">
    <property type="entry name" value="URACIL-DNA GLYCOSYLASE SUPERFAMILY PROTEIN"/>
    <property type="match status" value="1"/>
</dbReference>
<name>A0A2I1M9D4_9FIRM</name>
<proteinExistence type="predicted"/>